<dbReference type="Pfam" id="PF22893">
    <property type="entry name" value="ULD_2"/>
    <property type="match status" value="1"/>
</dbReference>
<dbReference type="InterPro" id="IPR054464">
    <property type="entry name" value="ULD_fung"/>
</dbReference>
<feature type="domain" description="Ubiquitin-like" evidence="1">
    <location>
        <begin position="222"/>
        <end position="302"/>
    </location>
</feature>
<dbReference type="AlphaFoldDB" id="A0AAD7HGT5"/>
<evidence type="ECO:0000259" key="1">
    <source>
        <dbReference type="Pfam" id="PF22893"/>
    </source>
</evidence>
<comment type="caution">
    <text evidence="2">The sequence shown here is derived from an EMBL/GenBank/DDBJ whole genome shotgun (WGS) entry which is preliminary data.</text>
</comment>
<keyword evidence="3" id="KW-1185">Reference proteome</keyword>
<sequence>MPIVAAALTYGSFGDVLETARLAKRIIDVLRSGGGSQRRQRVISTLHGLCEDMAKVASVVNVDFSSAEGLHLVARLSSEVASCRSMMDEFSARINAATGVLGRVWMALSEERELAEWRSRIAERRHALHILLGALNSIHSHEVGDHLGRVGSQVQCIGSRVDSVEARVQDLRVDVRNVGTLGVLVSAFLSEQVARMGSQIHQVGTDVETLMQRMSLHDVSDPVFFVTDPVGRTITIQLAHCDWFYDLDRILKAHLHHRRAAGSDYIERGDYSVLSSDGHDVSDWDFRGQLKAGKRFDLSIIMKVQGDVPKNKSCPGCSVSLHSDGEIGGWIRCPSPQCGRAYQIYLEEEETTAVEPQHASKVEEDQRVDEAAFRFTELRFFIQGFIGECCLRPGERVFFWSGAGKAVYGTLQRNFRNKDKGAFVEVRLEETHPQFGQTINLP</sequence>
<dbReference type="Proteomes" id="UP001215280">
    <property type="component" value="Unassembled WGS sequence"/>
</dbReference>
<gene>
    <name evidence="2" type="ORF">DFH07DRAFT_858568</name>
</gene>
<accession>A0AAD7HGT5</accession>
<dbReference type="EMBL" id="JARJLG010000279">
    <property type="protein sequence ID" value="KAJ7720449.1"/>
    <property type="molecule type" value="Genomic_DNA"/>
</dbReference>
<name>A0AAD7HGT5_9AGAR</name>
<reference evidence="2" key="1">
    <citation type="submission" date="2023-03" db="EMBL/GenBank/DDBJ databases">
        <title>Massive genome expansion in bonnet fungi (Mycena s.s.) driven by repeated elements and novel gene families across ecological guilds.</title>
        <authorList>
            <consortium name="Lawrence Berkeley National Laboratory"/>
            <person name="Harder C.B."/>
            <person name="Miyauchi S."/>
            <person name="Viragh M."/>
            <person name="Kuo A."/>
            <person name="Thoen E."/>
            <person name="Andreopoulos B."/>
            <person name="Lu D."/>
            <person name="Skrede I."/>
            <person name="Drula E."/>
            <person name="Henrissat B."/>
            <person name="Morin E."/>
            <person name="Kohler A."/>
            <person name="Barry K."/>
            <person name="LaButti K."/>
            <person name="Morin E."/>
            <person name="Salamov A."/>
            <person name="Lipzen A."/>
            <person name="Mereny Z."/>
            <person name="Hegedus B."/>
            <person name="Baldrian P."/>
            <person name="Stursova M."/>
            <person name="Weitz H."/>
            <person name="Taylor A."/>
            <person name="Grigoriev I.V."/>
            <person name="Nagy L.G."/>
            <person name="Martin F."/>
            <person name="Kauserud H."/>
        </authorList>
    </citation>
    <scope>NUCLEOTIDE SEQUENCE</scope>
    <source>
        <strain evidence="2">CBHHK188m</strain>
    </source>
</reference>
<evidence type="ECO:0000313" key="3">
    <source>
        <dbReference type="Proteomes" id="UP001215280"/>
    </source>
</evidence>
<proteinExistence type="predicted"/>
<organism evidence="2 3">
    <name type="scientific">Mycena maculata</name>
    <dbReference type="NCBI Taxonomy" id="230809"/>
    <lineage>
        <taxon>Eukaryota</taxon>
        <taxon>Fungi</taxon>
        <taxon>Dikarya</taxon>
        <taxon>Basidiomycota</taxon>
        <taxon>Agaricomycotina</taxon>
        <taxon>Agaricomycetes</taxon>
        <taxon>Agaricomycetidae</taxon>
        <taxon>Agaricales</taxon>
        <taxon>Marasmiineae</taxon>
        <taxon>Mycenaceae</taxon>
        <taxon>Mycena</taxon>
    </lineage>
</organism>
<evidence type="ECO:0000313" key="2">
    <source>
        <dbReference type="EMBL" id="KAJ7720449.1"/>
    </source>
</evidence>
<protein>
    <recommendedName>
        <fullName evidence="1">Ubiquitin-like domain-containing protein</fullName>
    </recommendedName>
</protein>